<feature type="domain" description="Pectinesterase inhibitor" evidence="5">
    <location>
        <begin position="34"/>
        <end position="177"/>
    </location>
</feature>
<dbReference type="InterPro" id="IPR035513">
    <property type="entry name" value="Invertase/methylesterase_inhib"/>
</dbReference>
<dbReference type="Pfam" id="PF04043">
    <property type="entry name" value="PMEI"/>
    <property type="match status" value="1"/>
</dbReference>
<dbReference type="CDD" id="cd15796">
    <property type="entry name" value="CIF_like"/>
    <property type="match status" value="1"/>
</dbReference>
<dbReference type="Gene3D" id="1.20.140.40">
    <property type="entry name" value="Invertase/pectin methylesterase inhibitor family protein"/>
    <property type="match status" value="1"/>
</dbReference>
<dbReference type="PANTHER" id="PTHR35357:SF8">
    <property type="entry name" value="OS01G0111000 PROTEIN"/>
    <property type="match status" value="1"/>
</dbReference>
<protein>
    <recommendedName>
        <fullName evidence="5">Pectinesterase inhibitor domain-containing protein</fullName>
    </recommendedName>
</protein>
<dbReference type="SMART" id="SM00856">
    <property type="entry name" value="PMEI"/>
    <property type="match status" value="1"/>
</dbReference>
<evidence type="ECO:0000256" key="3">
    <source>
        <dbReference type="ARBA" id="ARBA00038471"/>
    </source>
</evidence>
<feature type="signal peptide" evidence="4">
    <location>
        <begin position="1"/>
        <end position="28"/>
    </location>
</feature>
<dbReference type="InterPro" id="IPR006501">
    <property type="entry name" value="Pectinesterase_inhib_dom"/>
</dbReference>
<dbReference type="NCBIfam" id="TIGR01614">
    <property type="entry name" value="PME_inhib"/>
    <property type="match status" value="1"/>
</dbReference>
<dbReference type="AlphaFoldDB" id="A0A9P1EJK9"/>
<dbReference type="InterPro" id="IPR034087">
    <property type="entry name" value="C/VIF1"/>
</dbReference>
<keyword evidence="1 4" id="KW-0732">Signal</keyword>
<dbReference type="SUPFAM" id="SSF101148">
    <property type="entry name" value="Plant invertase/pectin methylesterase inhibitor"/>
    <property type="match status" value="1"/>
</dbReference>
<organism evidence="6 7">
    <name type="scientific">Cuscuta europaea</name>
    <name type="common">European dodder</name>
    <dbReference type="NCBI Taxonomy" id="41803"/>
    <lineage>
        <taxon>Eukaryota</taxon>
        <taxon>Viridiplantae</taxon>
        <taxon>Streptophyta</taxon>
        <taxon>Embryophyta</taxon>
        <taxon>Tracheophyta</taxon>
        <taxon>Spermatophyta</taxon>
        <taxon>Magnoliopsida</taxon>
        <taxon>eudicotyledons</taxon>
        <taxon>Gunneridae</taxon>
        <taxon>Pentapetalae</taxon>
        <taxon>asterids</taxon>
        <taxon>lamiids</taxon>
        <taxon>Solanales</taxon>
        <taxon>Convolvulaceae</taxon>
        <taxon>Cuscuteae</taxon>
        <taxon>Cuscuta</taxon>
        <taxon>Cuscuta subgen. Cuscuta</taxon>
    </lineage>
</organism>
<comment type="caution">
    <text evidence="6">The sequence shown here is derived from an EMBL/GenBank/DDBJ whole genome shotgun (WGS) entry which is preliminary data.</text>
</comment>
<proteinExistence type="inferred from homology"/>
<sequence length="182" mass="18865">MKNKMRIRHVVRLVVLAALVVLFESSAAAPAANDGAGLIGTTCKNTPNYKLCFNTLSSDPKASKGDLTTLALIMVDAVKSKANQTAAVISGLQPGRSKPAAAALKECDFQYKVILTTSVPEAVEALTKGDPKFAEDGVVGSASCAAACESAFTSAGKSPLTDLNKAVQDLSDVARAIIRNLL</sequence>
<evidence type="ECO:0000256" key="2">
    <source>
        <dbReference type="ARBA" id="ARBA00023157"/>
    </source>
</evidence>
<gene>
    <name evidence="6" type="ORF">CEURO_LOCUS18194</name>
</gene>
<dbReference type="Proteomes" id="UP001152484">
    <property type="component" value="Unassembled WGS sequence"/>
</dbReference>
<evidence type="ECO:0000256" key="4">
    <source>
        <dbReference type="SAM" id="SignalP"/>
    </source>
</evidence>
<evidence type="ECO:0000313" key="7">
    <source>
        <dbReference type="Proteomes" id="UP001152484"/>
    </source>
</evidence>
<dbReference type="PANTHER" id="PTHR35357">
    <property type="entry name" value="OS02G0537100 PROTEIN"/>
    <property type="match status" value="1"/>
</dbReference>
<dbReference type="OrthoDB" id="1918674at2759"/>
<reference evidence="6" key="1">
    <citation type="submission" date="2022-07" db="EMBL/GenBank/DDBJ databases">
        <authorList>
            <person name="Macas J."/>
            <person name="Novak P."/>
            <person name="Neumann P."/>
        </authorList>
    </citation>
    <scope>NUCLEOTIDE SEQUENCE</scope>
</reference>
<name>A0A9P1EJK9_CUSEU</name>
<comment type="similarity">
    <text evidence="3">Belongs to the PMEI family.</text>
</comment>
<accession>A0A9P1EJK9</accession>
<evidence type="ECO:0000259" key="5">
    <source>
        <dbReference type="SMART" id="SM00856"/>
    </source>
</evidence>
<dbReference type="GO" id="GO:0004857">
    <property type="term" value="F:enzyme inhibitor activity"/>
    <property type="evidence" value="ECO:0007669"/>
    <property type="project" value="InterPro"/>
</dbReference>
<keyword evidence="7" id="KW-1185">Reference proteome</keyword>
<dbReference type="FunFam" id="1.20.140.40:FF:000009">
    <property type="entry name" value="Invertase/pectin methylesterase inhibitor family protein"/>
    <property type="match status" value="1"/>
</dbReference>
<keyword evidence="2" id="KW-1015">Disulfide bond</keyword>
<dbReference type="EMBL" id="CAMAPE010000051">
    <property type="protein sequence ID" value="CAH9108575.1"/>
    <property type="molecule type" value="Genomic_DNA"/>
</dbReference>
<feature type="chain" id="PRO_5040399769" description="Pectinesterase inhibitor domain-containing protein" evidence="4">
    <location>
        <begin position="29"/>
        <end position="182"/>
    </location>
</feature>
<evidence type="ECO:0000256" key="1">
    <source>
        <dbReference type="ARBA" id="ARBA00022729"/>
    </source>
</evidence>
<evidence type="ECO:0000313" key="6">
    <source>
        <dbReference type="EMBL" id="CAH9108575.1"/>
    </source>
</evidence>